<proteinExistence type="predicted"/>
<evidence type="ECO:0000313" key="2">
    <source>
        <dbReference type="Proteomes" id="UP001469553"/>
    </source>
</evidence>
<sequence>MLAQSDLLVATRQKVADPHGGGVWQSNVPQFVHKTVRNGVECRVIVHRQKLEILIRTARWTLQSLSTRPGRPSGPQLHSLQHVPSFILLHSECEAAVGCKV</sequence>
<evidence type="ECO:0000313" key="1">
    <source>
        <dbReference type="EMBL" id="MEQ2293898.1"/>
    </source>
</evidence>
<keyword evidence="2" id="KW-1185">Reference proteome</keyword>
<name>A0ABV0YKH2_9TELE</name>
<organism evidence="1 2">
    <name type="scientific">Ameca splendens</name>
    <dbReference type="NCBI Taxonomy" id="208324"/>
    <lineage>
        <taxon>Eukaryota</taxon>
        <taxon>Metazoa</taxon>
        <taxon>Chordata</taxon>
        <taxon>Craniata</taxon>
        <taxon>Vertebrata</taxon>
        <taxon>Euteleostomi</taxon>
        <taxon>Actinopterygii</taxon>
        <taxon>Neopterygii</taxon>
        <taxon>Teleostei</taxon>
        <taxon>Neoteleostei</taxon>
        <taxon>Acanthomorphata</taxon>
        <taxon>Ovalentaria</taxon>
        <taxon>Atherinomorphae</taxon>
        <taxon>Cyprinodontiformes</taxon>
        <taxon>Goodeidae</taxon>
        <taxon>Ameca</taxon>
    </lineage>
</organism>
<reference evidence="1 2" key="1">
    <citation type="submission" date="2021-06" db="EMBL/GenBank/DDBJ databases">
        <authorList>
            <person name="Palmer J.M."/>
        </authorList>
    </citation>
    <scope>NUCLEOTIDE SEQUENCE [LARGE SCALE GENOMIC DNA]</scope>
    <source>
        <strain evidence="1 2">AS_MEX2019</strain>
        <tissue evidence="1">Muscle</tissue>
    </source>
</reference>
<accession>A0ABV0YKH2</accession>
<protein>
    <submittedName>
        <fullName evidence="1">Uncharacterized protein</fullName>
    </submittedName>
</protein>
<comment type="caution">
    <text evidence="1">The sequence shown here is derived from an EMBL/GenBank/DDBJ whole genome shotgun (WGS) entry which is preliminary data.</text>
</comment>
<gene>
    <name evidence="1" type="ORF">AMECASPLE_038126</name>
</gene>
<dbReference type="EMBL" id="JAHRIP010035049">
    <property type="protein sequence ID" value="MEQ2293898.1"/>
    <property type="molecule type" value="Genomic_DNA"/>
</dbReference>
<dbReference type="Proteomes" id="UP001469553">
    <property type="component" value="Unassembled WGS sequence"/>
</dbReference>